<dbReference type="PROSITE" id="PS00792">
    <property type="entry name" value="DHPS_1"/>
    <property type="match status" value="1"/>
</dbReference>
<evidence type="ECO:0000313" key="14">
    <source>
        <dbReference type="EMBL" id="SDA47737.1"/>
    </source>
</evidence>
<comment type="function">
    <text evidence="12">Catalyzes the condensation of para-aminobenzoate (pABA) with 6-hydroxymethyl-7,8-dihydropterin diphosphate (DHPt-PP) to form 7,8-dihydropteroate (H2Pte), the immediate precursor of folate derivatives.</text>
</comment>
<dbReference type="OrthoDB" id="9811744at2"/>
<reference evidence="14 15" key="1">
    <citation type="submission" date="2016-10" db="EMBL/GenBank/DDBJ databases">
        <authorList>
            <person name="de Groot N.N."/>
        </authorList>
    </citation>
    <scope>NUCLEOTIDE SEQUENCE [LARGE SCALE GENOMIC DNA]</scope>
    <source>
        <strain evidence="14 15">DSM 15230</strain>
    </source>
</reference>
<dbReference type="CDD" id="cd00739">
    <property type="entry name" value="DHPS"/>
    <property type="match status" value="1"/>
</dbReference>
<dbReference type="InterPro" id="IPR045031">
    <property type="entry name" value="DHP_synth-like"/>
</dbReference>
<keyword evidence="8 12" id="KW-0479">Metal-binding</keyword>
<dbReference type="InterPro" id="IPR000489">
    <property type="entry name" value="Pterin-binding_dom"/>
</dbReference>
<keyword evidence="7 12" id="KW-0808">Transferase</keyword>
<evidence type="ECO:0000256" key="6">
    <source>
        <dbReference type="ARBA" id="ARBA00016919"/>
    </source>
</evidence>
<dbReference type="AlphaFoldDB" id="A0A1G5VR97"/>
<keyword evidence="10 12" id="KW-0289">Folate biosynthesis</keyword>
<dbReference type="EC" id="2.5.1.15" evidence="5 12"/>
<comment type="catalytic activity">
    <reaction evidence="1">
        <text>(7,8-dihydropterin-6-yl)methyl diphosphate + 4-aminobenzoate = 7,8-dihydropteroate + diphosphate</text>
        <dbReference type="Rhea" id="RHEA:19949"/>
        <dbReference type="ChEBI" id="CHEBI:17836"/>
        <dbReference type="ChEBI" id="CHEBI:17839"/>
        <dbReference type="ChEBI" id="CHEBI:33019"/>
        <dbReference type="ChEBI" id="CHEBI:72950"/>
        <dbReference type="EC" id="2.5.1.15"/>
    </reaction>
</comment>
<organism evidence="14 15">
    <name type="scientific">Allisonella histaminiformans</name>
    <dbReference type="NCBI Taxonomy" id="209880"/>
    <lineage>
        <taxon>Bacteria</taxon>
        <taxon>Bacillati</taxon>
        <taxon>Bacillota</taxon>
        <taxon>Negativicutes</taxon>
        <taxon>Veillonellales</taxon>
        <taxon>Veillonellaceae</taxon>
        <taxon>Allisonella</taxon>
    </lineage>
</organism>
<name>A0A1G5VR97_9FIRM</name>
<dbReference type="PANTHER" id="PTHR20941">
    <property type="entry name" value="FOLATE SYNTHESIS PROTEINS"/>
    <property type="match status" value="1"/>
</dbReference>
<sequence>MNKEKRRYTFKDGKELILGDKMVVMGILNVTPDSFSDGGHWDTAGTAADHTKRMCRDGAGIIDMGAESTRPGSTPLTADQEWERLQTFLPVVLKESTVPVSVDTYHYENADRVMTVGAHVMNDIWGLQGDDGSMARVAAEHACPVIVMHNDKNPHYHQVIEDMKRFFDTSITIADKAGIRRENIILDPGIGFAKTREEDLEVIRHLDELTEAFPFPFLLAASRKRIVGTLLSLDRAADRDEGTGALSIWGLEKGCAMVRVHNVPMNVRLVRMWEALKGND</sequence>
<evidence type="ECO:0000256" key="8">
    <source>
        <dbReference type="ARBA" id="ARBA00022723"/>
    </source>
</evidence>
<dbReference type="GO" id="GO:0046872">
    <property type="term" value="F:metal ion binding"/>
    <property type="evidence" value="ECO:0007669"/>
    <property type="project" value="UniProtKB-KW"/>
</dbReference>
<evidence type="ECO:0000313" key="15">
    <source>
        <dbReference type="Proteomes" id="UP000199689"/>
    </source>
</evidence>
<keyword evidence="9 12" id="KW-0460">Magnesium</keyword>
<evidence type="ECO:0000256" key="2">
    <source>
        <dbReference type="ARBA" id="ARBA00001946"/>
    </source>
</evidence>
<evidence type="ECO:0000256" key="10">
    <source>
        <dbReference type="ARBA" id="ARBA00022909"/>
    </source>
</evidence>
<evidence type="ECO:0000259" key="13">
    <source>
        <dbReference type="PROSITE" id="PS50972"/>
    </source>
</evidence>
<dbReference type="Gene3D" id="3.20.20.20">
    <property type="entry name" value="Dihydropteroate synthase-like"/>
    <property type="match status" value="1"/>
</dbReference>
<comment type="pathway">
    <text evidence="3 12">Cofactor biosynthesis; tetrahydrofolate biosynthesis; 7,8-dihydrofolate from 2-amino-4-hydroxy-6-hydroxymethyl-7,8-dihydropteridine diphosphate and 4-aminobenzoate: step 1/2.</text>
</comment>
<dbReference type="GO" id="GO:0046656">
    <property type="term" value="P:folic acid biosynthetic process"/>
    <property type="evidence" value="ECO:0007669"/>
    <property type="project" value="UniProtKB-KW"/>
</dbReference>
<dbReference type="SUPFAM" id="SSF51717">
    <property type="entry name" value="Dihydropteroate synthetase-like"/>
    <property type="match status" value="1"/>
</dbReference>
<evidence type="ECO:0000256" key="11">
    <source>
        <dbReference type="ARBA" id="ARBA00030193"/>
    </source>
</evidence>
<keyword evidence="15" id="KW-1185">Reference proteome</keyword>
<dbReference type="GeneID" id="87755821"/>
<protein>
    <recommendedName>
        <fullName evidence="6 12">Dihydropteroate synthase</fullName>
        <shortName evidence="12">DHPS</shortName>
        <ecNumber evidence="5 12">2.5.1.15</ecNumber>
    </recommendedName>
    <alternativeName>
        <fullName evidence="11 12">Dihydropteroate pyrophosphorylase</fullName>
    </alternativeName>
</protein>
<dbReference type="GO" id="GO:0004156">
    <property type="term" value="F:dihydropteroate synthase activity"/>
    <property type="evidence" value="ECO:0007669"/>
    <property type="project" value="UniProtKB-EC"/>
</dbReference>
<dbReference type="PROSITE" id="PS50972">
    <property type="entry name" value="PTERIN_BINDING"/>
    <property type="match status" value="1"/>
</dbReference>
<comment type="similarity">
    <text evidence="4 12">Belongs to the DHPS family.</text>
</comment>
<dbReference type="PANTHER" id="PTHR20941:SF1">
    <property type="entry name" value="FOLIC ACID SYNTHESIS PROTEIN FOL1"/>
    <property type="match status" value="1"/>
</dbReference>
<proteinExistence type="inferred from homology"/>
<feature type="domain" description="Pterin-binding" evidence="13">
    <location>
        <begin position="22"/>
        <end position="271"/>
    </location>
</feature>
<comment type="cofactor">
    <cofactor evidence="2 12">
        <name>Mg(2+)</name>
        <dbReference type="ChEBI" id="CHEBI:18420"/>
    </cofactor>
</comment>
<accession>A0A1G5VR97</accession>
<dbReference type="STRING" id="209880.SAMN02910343_00791"/>
<evidence type="ECO:0000256" key="4">
    <source>
        <dbReference type="ARBA" id="ARBA00009503"/>
    </source>
</evidence>
<dbReference type="Proteomes" id="UP000199689">
    <property type="component" value="Unassembled WGS sequence"/>
</dbReference>
<dbReference type="UniPathway" id="UPA00077">
    <property type="reaction ID" value="UER00156"/>
</dbReference>
<dbReference type="GO" id="GO:0046654">
    <property type="term" value="P:tetrahydrofolate biosynthetic process"/>
    <property type="evidence" value="ECO:0007669"/>
    <property type="project" value="UniProtKB-UniPathway"/>
</dbReference>
<evidence type="ECO:0000256" key="3">
    <source>
        <dbReference type="ARBA" id="ARBA00004763"/>
    </source>
</evidence>
<dbReference type="GO" id="GO:0005829">
    <property type="term" value="C:cytosol"/>
    <property type="evidence" value="ECO:0007669"/>
    <property type="project" value="TreeGrafter"/>
</dbReference>
<evidence type="ECO:0000256" key="12">
    <source>
        <dbReference type="RuleBase" id="RU361205"/>
    </source>
</evidence>
<evidence type="ECO:0000256" key="1">
    <source>
        <dbReference type="ARBA" id="ARBA00000012"/>
    </source>
</evidence>
<dbReference type="RefSeq" id="WP_091364074.1">
    <property type="nucleotide sequence ID" value="NZ_FMXA01000008.1"/>
</dbReference>
<dbReference type="InterPro" id="IPR011005">
    <property type="entry name" value="Dihydropteroate_synth-like_sf"/>
</dbReference>
<dbReference type="Pfam" id="PF00809">
    <property type="entry name" value="Pterin_bind"/>
    <property type="match status" value="1"/>
</dbReference>
<evidence type="ECO:0000256" key="9">
    <source>
        <dbReference type="ARBA" id="ARBA00022842"/>
    </source>
</evidence>
<evidence type="ECO:0000256" key="5">
    <source>
        <dbReference type="ARBA" id="ARBA00012458"/>
    </source>
</evidence>
<evidence type="ECO:0000256" key="7">
    <source>
        <dbReference type="ARBA" id="ARBA00022679"/>
    </source>
</evidence>
<dbReference type="PROSITE" id="PS00793">
    <property type="entry name" value="DHPS_2"/>
    <property type="match status" value="1"/>
</dbReference>
<dbReference type="InterPro" id="IPR006390">
    <property type="entry name" value="DHP_synth_dom"/>
</dbReference>
<dbReference type="NCBIfam" id="TIGR01496">
    <property type="entry name" value="DHPS"/>
    <property type="match status" value="1"/>
</dbReference>
<gene>
    <name evidence="14" type="ORF">SAMN02910343_00791</name>
</gene>
<dbReference type="EMBL" id="FMXA01000008">
    <property type="protein sequence ID" value="SDA47737.1"/>
    <property type="molecule type" value="Genomic_DNA"/>
</dbReference>